<dbReference type="NCBIfam" id="NF005559">
    <property type="entry name" value="PRK07231.1"/>
    <property type="match status" value="1"/>
</dbReference>
<evidence type="ECO:0000256" key="1">
    <source>
        <dbReference type="ARBA" id="ARBA00006484"/>
    </source>
</evidence>
<dbReference type="RefSeq" id="WP_154561673.1">
    <property type="nucleotide sequence ID" value="NZ_VOSW01000036.1"/>
</dbReference>
<dbReference type="PANTHER" id="PTHR42879:SF2">
    <property type="entry name" value="3-OXOACYL-[ACYL-CARRIER-PROTEIN] REDUCTASE FABG"/>
    <property type="match status" value="1"/>
</dbReference>
<dbReference type="Proteomes" id="UP000463700">
    <property type="component" value="Unassembled WGS sequence"/>
</dbReference>
<dbReference type="InterPro" id="IPR036291">
    <property type="entry name" value="NAD(P)-bd_dom_sf"/>
</dbReference>
<keyword evidence="2" id="KW-0560">Oxidoreductase</keyword>
<dbReference type="AlphaFoldDB" id="A0A6N6WDX4"/>
<dbReference type="GO" id="GO:0047936">
    <property type="term" value="F:glucose 1-dehydrogenase [NAD(P)+] activity"/>
    <property type="evidence" value="ECO:0007669"/>
    <property type="project" value="UniProtKB-EC"/>
</dbReference>
<comment type="caution">
    <text evidence="2">The sequence shown here is derived from an EMBL/GenBank/DDBJ whole genome shotgun (WGS) entry which is preliminary data.</text>
</comment>
<dbReference type="InterPro" id="IPR050259">
    <property type="entry name" value="SDR"/>
</dbReference>
<dbReference type="PRINTS" id="PR00081">
    <property type="entry name" value="GDHRDH"/>
</dbReference>
<reference evidence="2 3" key="1">
    <citation type="journal article" date="2020" name="Int. J. Syst. Evol. Microbiol.">
        <title>Paraburkholderia madseniana sp. nov., a phenolic acid-degrading bacterium isolated from acidic forest soil.</title>
        <authorList>
            <person name="Wilhelm R.C."/>
            <person name="Murphy S.J.L."/>
            <person name="Feriancek N.M."/>
            <person name="Karasz D.C."/>
            <person name="DeRito C.M."/>
            <person name="Newman J.D."/>
            <person name="Buckley D.H."/>
        </authorList>
    </citation>
    <scope>NUCLEOTIDE SEQUENCE [LARGE SCALE GENOMIC DNA]</scope>
    <source>
        <strain evidence="2 3">RP11</strain>
    </source>
</reference>
<comment type="similarity">
    <text evidence="1">Belongs to the short-chain dehydrogenases/reductases (SDR) family.</text>
</comment>
<organism evidence="2 3">
    <name type="scientific">Paraburkholderia madseniana</name>
    <dbReference type="NCBI Taxonomy" id="2599607"/>
    <lineage>
        <taxon>Bacteria</taxon>
        <taxon>Pseudomonadati</taxon>
        <taxon>Pseudomonadota</taxon>
        <taxon>Betaproteobacteria</taxon>
        <taxon>Burkholderiales</taxon>
        <taxon>Burkholderiaceae</taxon>
        <taxon>Paraburkholderia</taxon>
    </lineage>
</organism>
<dbReference type="Gene3D" id="3.40.50.720">
    <property type="entry name" value="NAD(P)-binding Rossmann-like Domain"/>
    <property type="match status" value="1"/>
</dbReference>
<sequence>MRGLKGKTAIVTGAGSGIGRAIALRLAAEGITVGVFDISEKGANETVAAIQEAGGKAIAAIADITQYTSVVEALKAFEEAAGAGTDILVNNAGWDTPMPFLKTDEAFWKKVVEINWFGPLHVTHAVAQGMAARKAGRIINIASDAGRVGSSGEVVYSGCKGATIAFAKALARELARNQITVNTVCPGPTETPAMEAFVGSGEQGQKIRDAMVRGVPLGRIGLPDDYPGLVAFLASEDAAFITGQTISVSGGLTMHG</sequence>
<dbReference type="InterPro" id="IPR020904">
    <property type="entry name" value="Sc_DH/Rdtase_CS"/>
</dbReference>
<dbReference type="InterPro" id="IPR002347">
    <property type="entry name" value="SDR_fam"/>
</dbReference>
<dbReference type="GO" id="GO:0032787">
    <property type="term" value="P:monocarboxylic acid metabolic process"/>
    <property type="evidence" value="ECO:0007669"/>
    <property type="project" value="UniProtKB-ARBA"/>
</dbReference>
<protein>
    <submittedName>
        <fullName evidence="2">Glucose 1-dehydrogenase</fullName>
        <ecNumber evidence="2">1.1.1.47</ecNumber>
    </submittedName>
</protein>
<dbReference type="Pfam" id="PF13561">
    <property type="entry name" value="adh_short_C2"/>
    <property type="match status" value="1"/>
</dbReference>
<dbReference type="PROSITE" id="PS00061">
    <property type="entry name" value="ADH_SHORT"/>
    <property type="match status" value="1"/>
</dbReference>
<dbReference type="PRINTS" id="PR00080">
    <property type="entry name" value="SDRFAMILY"/>
</dbReference>
<gene>
    <name evidence="2" type="ORF">FSO04_19970</name>
</gene>
<proteinExistence type="inferred from homology"/>
<dbReference type="FunFam" id="3.40.50.720:FF:000084">
    <property type="entry name" value="Short-chain dehydrogenase reductase"/>
    <property type="match status" value="1"/>
</dbReference>
<evidence type="ECO:0000313" key="2">
    <source>
        <dbReference type="EMBL" id="KAE8758199.1"/>
    </source>
</evidence>
<evidence type="ECO:0000313" key="3">
    <source>
        <dbReference type="Proteomes" id="UP000463700"/>
    </source>
</evidence>
<dbReference type="EC" id="1.1.1.47" evidence="2"/>
<accession>A0A6N6WDX4</accession>
<dbReference type="EMBL" id="VOSW01000036">
    <property type="protein sequence ID" value="KAE8758199.1"/>
    <property type="molecule type" value="Genomic_DNA"/>
</dbReference>
<dbReference type="SUPFAM" id="SSF51735">
    <property type="entry name" value="NAD(P)-binding Rossmann-fold domains"/>
    <property type="match status" value="1"/>
</dbReference>
<name>A0A6N6WDX4_9BURK</name>
<dbReference type="PANTHER" id="PTHR42879">
    <property type="entry name" value="3-OXOACYL-(ACYL-CARRIER-PROTEIN) REDUCTASE"/>
    <property type="match status" value="1"/>
</dbReference>
<dbReference type="OrthoDB" id="9806974at2"/>